<accession>A0ABS4EXW0</accession>
<evidence type="ECO:0000313" key="1">
    <source>
        <dbReference type="EMBL" id="MBP1888840.1"/>
    </source>
</evidence>
<comment type="caution">
    <text evidence="1">The sequence shown here is derived from an EMBL/GenBank/DDBJ whole genome shotgun (WGS) entry which is preliminary data.</text>
</comment>
<sequence length="166" mass="18109">MIKSFRDKKPKISELAYISESVDIIGDVMIEDDCSIWFGSRLRGDVNRIYIGKGSNVQENSVIHVENNHEVNIGENVTIGHGAIVHGCTVGENTLIGMGSIILNGAKIGKNSIVGAGALVTQNKEFEEGSLILGNPARAVRKLTEEEIEEIKNSAKHYIELSKEYA</sequence>
<dbReference type="PANTHER" id="PTHR13061">
    <property type="entry name" value="DYNACTIN SUBUNIT P25"/>
    <property type="match status" value="1"/>
</dbReference>
<dbReference type="SUPFAM" id="SSF51161">
    <property type="entry name" value="Trimeric LpxA-like enzymes"/>
    <property type="match status" value="1"/>
</dbReference>
<dbReference type="Gene3D" id="2.160.10.10">
    <property type="entry name" value="Hexapeptide repeat proteins"/>
    <property type="match status" value="1"/>
</dbReference>
<dbReference type="PANTHER" id="PTHR13061:SF29">
    <property type="entry name" value="GAMMA CARBONIC ANHYDRASE-LIKE 1, MITOCHONDRIAL-RELATED"/>
    <property type="match status" value="1"/>
</dbReference>
<dbReference type="InterPro" id="IPR001451">
    <property type="entry name" value="Hexapep"/>
</dbReference>
<gene>
    <name evidence="1" type="ORF">J2Z53_000419</name>
</gene>
<dbReference type="Pfam" id="PF00132">
    <property type="entry name" value="Hexapep"/>
    <property type="match status" value="1"/>
</dbReference>
<dbReference type="InterPro" id="IPR011004">
    <property type="entry name" value="Trimer_LpxA-like_sf"/>
</dbReference>
<dbReference type="Proteomes" id="UP000783390">
    <property type="component" value="Unassembled WGS sequence"/>
</dbReference>
<reference evidence="1 2" key="1">
    <citation type="submission" date="2021-03" db="EMBL/GenBank/DDBJ databases">
        <title>Genomic Encyclopedia of Type Strains, Phase IV (KMG-IV): sequencing the most valuable type-strain genomes for metagenomic binning, comparative biology and taxonomic classification.</title>
        <authorList>
            <person name="Goeker M."/>
        </authorList>
    </citation>
    <scope>NUCLEOTIDE SEQUENCE [LARGE SCALE GENOMIC DNA]</scope>
    <source>
        <strain evidence="1 2">DSM 3984</strain>
    </source>
</reference>
<dbReference type="RefSeq" id="WP_209795563.1">
    <property type="nucleotide sequence ID" value="NZ_JAGGJZ010000001.1"/>
</dbReference>
<dbReference type="CDD" id="cd04645">
    <property type="entry name" value="LbH_gamma_CA_like"/>
    <property type="match status" value="1"/>
</dbReference>
<dbReference type="InterPro" id="IPR050484">
    <property type="entry name" value="Transf_Hexapept/Carb_Anhydrase"/>
</dbReference>
<organism evidence="1 2">
    <name type="scientific">Clostridium moniliforme</name>
    <dbReference type="NCBI Taxonomy" id="39489"/>
    <lineage>
        <taxon>Bacteria</taxon>
        <taxon>Bacillati</taxon>
        <taxon>Bacillota</taxon>
        <taxon>Clostridia</taxon>
        <taxon>Eubacteriales</taxon>
        <taxon>Clostridiaceae</taxon>
        <taxon>Clostridium</taxon>
    </lineage>
</organism>
<name>A0ABS4EXW0_9CLOT</name>
<proteinExistence type="predicted"/>
<evidence type="ECO:0000313" key="2">
    <source>
        <dbReference type="Proteomes" id="UP000783390"/>
    </source>
</evidence>
<keyword evidence="2" id="KW-1185">Reference proteome</keyword>
<dbReference type="EMBL" id="JAGGJZ010000001">
    <property type="protein sequence ID" value="MBP1888840.1"/>
    <property type="molecule type" value="Genomic_DNA"/>
</dbReference>
<protein>
    <submittedName>
        <fullName evidence="1">Carbonic anhydrase/acetyltransferase-like protein (Isoleucine patch superfamily)</fullName>
    </submittedName>
</protein>
<dbReference type="InterPro" id="IPR047324">
    <property type="entry name" value="LbH_gamma_CA-like"/>
</dbReference>